<dbReference type="Pfam" id="PF01058">
    <property type="entry name" value="Oxidored_q6"/>
    <property type="match status" value="1"/>
</dbReference>
<dbReference type="RefSeq" id="WP_008082251.1">
    <property type="nucleotide sequence ID" value="NC_013926.1"/>
</dbReference>
<dbReference type="InterPro" id="IPR006137">
    <property type="entry name" value="NADH_UbQ_OxRdtase-like_20kDa"/>
</dbReference>
<gene>
    <name evidence="8" type="ordered locus">Aboo_0774</name>
</gene>
<evidence type="ECO:0000256" key="2">
    <source>
        <dbReference type="ARBA" id="ARBA00009173"/>
    </source>
</evidence>
<keyword evidence="4" id="KW-0479">Metal-binding</keyword>
<proteinExistence type="inferred from homology"/>
<evidence type="ECO:0000256" key="4">
    <source>
        <dbReference type="ARBA" id="ARBA00022723"/>
    </source>
</evidence>
<dbReference type="Gene3D" id="3.40.50.12280">
    <property type="match status" value="1"/>
</dbReference>
<dbReference type="SUPFAM" id="SSF56770">
    <property type="entry name" value="HydA/Nqo6-like"/>
    <property type="match status" value="1"/>
</dbReference>
<dbReference type="KEGG" id="abi:Aboo_0774"/>
<name>B5I9E8_ACIB4</name>
<reference evidence="8" key="1">
    <citation type="submission" date="2010-02" db="EMBL/GenBank/DDBJ databases">
        <title>Complete sequence of Aciduliprofundum boonei T469.</title>
        <authorList>
            <consortium name="US DOE Joint Genome Institute"/>
            <person name="Lucas S."/>
            <person name="Copeland A."/>
            <person name="Lapidus A."/>
            <person name="Cheng J.-F."/>
            <person name="Bruce D."/>
            <person name="Goodwin L."/>
            <person name="Pitluck S."/>
            <person name="Saunders E."/>
            <person name="Detter J.C."/>
            <person name="Han C."/>
            <person name="Tapia R."/>
            <person name="Land M."/>
            <person name="Hauser L."/>
            <person name="Kyrpides N."/>
            <person name="Mikhailova N."/>
            <person name="Flores G."/>
            <person name="Reysenbach A.-L."/>
            <person name="Woyke T."/>
        </authorList>
    </citation>
    <scope>NUCLEOTIDE SEQUENCE</scope>
    <source>
        <strain evidence="8">T469</strain>
    </source>
</reference>
<sequence length="179" mass="20075">MWLAKGLKRGTITTKFPKEEDKSIPKSLYDKDCGFSCFNSCMNGCEERDDEIEVRRKIPFNKSVHIFVLDVGSCSSCNREISLLGAPQYDMNRLGFFFTPVPRHADILLVIGEPTEKMIPVLKEAYEQMPKPKIVVTAGACANEKIEKIIKVDARVSGCPPQPIAILKALLMLTGRWNP</sequence>
<keyword evidence="9" id="KW-1185">Reference proteome</keyword>
<keyword evidence="5" id="KW-0408">Iron</keyword>
<dbReference type="InterPro" id="IPR052375">
    <property type="entry name" value="Complex_I_20kDa-like"/>
</dbReference>
<organism evidence="8 9">
    <name type="scientific">Aciduliprofundum boonei (strain DSM 19572 / T469)</name>
    <dbReference type="NCBI Taxonomy" id="439481"/>
    <lineage>
        <taxon>Archaea</taxon>
        <taxon>Methanobacteriati</taxon>
        <taxon>Thermoplasmatota</taxon>
        <taxon>DHVE2 group</taxon>
        <taxon>Candidatus Aciduliprofundum</taxon>
    </lineage>
</organism>
<keyword evidence="3" id="KW-0004">4Fe-4S</keyword>
<accession>B5I9E8</accession>
<dbReference type="OrthoDB" id="5740at2157"/>
<dbReference type="GO" id="GO:0051539">
    <property type="term" value="F:4 iron, 4 sulfur cluster binding"/>
    <property type="evidence" value="ECO:0007669"/>
    <property type="project" value="UniProtKB-KW"/>
</dbReference>
<evidence type="ECO:0000313" key="9">
    <source>
        <dbReference type="Proteomes" id="UP000001400"/>
    </source>
</evidence>
<evidence type="ECO:0000256" key="3">
    <source>
        <dbReference type="ARBA" id="ARBA00022485"/>
    </source>
</evidence>
<evidence type="ECO:0000256" key="1">
    <source>
        <dbReference type="ARBA" id="ARBA00001966"/>
    </source>
</evidence>
<dbReference type="GO" id="GO:0046872">
    <property type="term" value="F:metal ion binding"/>
    <property type="evidence" value="ECO:0007669"/>
    <property type="project" value="UniProtKB-KW"/>
</dbReference>
<protein>
    <submittedName>
        <fullName evidence="8">NADH ubiquinone oxidoreductase 20 kDa subunit</fullName>
    </submittedName>
</protein>
<dbReference type="Proteomes" id="UP000001400">
    <property type="component" value="Chromosome"/>
</dbReference>
<dbReference type="STRING" id="439481.Aboo_0774"/>
<comment type="similarity">
    <text evidence="2">Belongs to the complex I 20 kDa subunit family.</text>
</comment>
<evidence type="ECO:0000259" key="7">
    <source>
        <dbReference type="Pfam" id="PF01058"/>
    </source>
</evidence>
<comment type="cofactor">
    <cofactor evidence="1">
        <name>[4Fe-4S] cluster</name>
        <dbReference type="ChEBI" id="CHEBI:49883"/>
    </cofactor>
</comment>
<dbReference type="AlphaFoldDB" id="B5I9E8"/>
<feature type="domain" description="NADH:ubiquinone oxidoreductase-like 20kDa subunit" evidence="7">
    <location>
        <begin position="74"/>
        <end position="143"/>
    </location>
</feature>
<dbReference type="GeneID" id="8827724"/>
<evidence type="ECO:0000256" key="5">
    <source>
        <dbReference type="ARBA" id="ARBA00023004"/>
    </source>
</evidence>
<dbReference type="eggNOG" id="arCOG01553">
    <property type="taxonomic scope" value="Archaea"/>
</dbReference>
<dbReference type="EMBL" id="CP001941">
    <property type="protein sequence ID" value="ADD08583.1"/>
    <property type="molecule type" value="Genomic_DNA"/>
</dbReference>
<dbReference type="PANTHER" id="PTHR42989">
    <property type="entry name" value="HYDROGENASE-4 COMPONENT I"/>
    <property type="match status" value="1"/>
</dbReference>
<evidence type="ECO:0000313" key="8">
    <source>
        <dbReference type="EMBL" id="ADD08583.1"/>
    </source>
</evidence>
<keyword evidence="8" id="KW-0830">Ubiquinone</keyword>
<dbReference type="PANTHER" id="PTHR42989:SF1">
    <property type="entry name" value="FORMATE HYDROGENLYASE SUBUNIT 7-RELATED"/>
    <property type="match status" value="1"/>
</dbReference>
<keyword evidence="6" id="KW-0411">Iron-sulfur</keyword>
<evidence type="ECO:0000256" key="6">
    <source>
        <dbReference type="ARBA" id="ARBA00023014"/>
    </source>
</evidence>
<dbReference type="HOGENOM" id="CLU_055737_5_1_2"/>